<protein>
    <recommendedName>
        <fullName evidence="3">DUF4440 domain-containing protein</fullName>
    </recommendedName>
</protein>
<name>A0ABQ2VG14_9PSEU</name>
<comment type="caution">
    <text evidence="1">The sequence shown here is derived from an EMBL/GenBank/DDBJ whole genome shotgun (WGS) entry which is preliminary data.</text>
</comment>
<keyword evidence="2" id="KW-1185">Reference proteome</keyword>
<dbReference type="EMBL" id="BMRE01000075">
    <property type="protein sequence ID" value="GGU81148.1"/>
    <property type="molecule type" value="Genomic_DNA"/>
</dbReference>
<sequence>MPDDRQQIIELTSLWLGDDKTDLSYIDDDLVAADHTAEDYKGTAEAEEIGGLALSSLYYNRPTVGTYNGVPHIFFYQQCLSAPRYRIQRSRIFSTITAGSCVAFRKYKMFYR</sequence>
<evidence type="ECO:0008006" key="3">
    <source>
        <dbReference type="Google" id="ProtNLM"/>
    </source>
</evidence>
<proteinExistence type="predicted"/>
<dbReference type="Proteomes" id="UP000649573">
    <property type="component" value="Unassembled WGS sequence"/>
</dbReference>
<gene>
    <name evidence="1" type="ORF">GCM10010178_84830</name>
</gene>
<accession>A0ABQ2VG14</accession>
<evidence type="ECO:0000313" key="2">
    <source>
        <dbReference type="Proteomes" id="UP000649573"/>
    </source>
</evidence>
<evidence type="ECO:0000313" key="1">
    <source>
        <dbReference type="EMBL" id="GGU81148.1"/>
    </source>
</evidence>
<dbReference type="RefSeq" id="WP_189259449.1">
    <property type="nucleotide sequence ID" value="NZ_BMRE01000075.1"/>
</dbReference>
<reference evidence="2" key="1">
    <citation type="journal article" date="2019" name="Int. J. Syst. Evol. Microbiol.">
        <title>The Global Catalogue of Microorganisms (GCM) 10K type strain sequencing project: providing services to taxonomists for standard genome sequencing and annotation.</title>
        <authorList>
            <consortium name="The Broad Institute Genomics Platform"/>
            <consortium name="The Broad Institute Genome Sequencing Center for Infectious Disease"/>
            <person name="Wu L."/>
            <person name="Ma J."/>
        </authorList>
    </citation>
    <scope>NUCLEOTIDE SEQUENCE [LARGE SCALE GENOMIC DNA]</scope>
    <source>
        <strain evidence="2">JCM 3296</strain>
    </source>
</reference>
<organism evidence="1 2">
    <name type="scientific">Lentzea flava</name>
    <dbReference type="NCBI Taxonomy" id="103732"/>
    <lineage>
        <taxon>Bacteria</taxon>
        <taxon>Bacillati</taxon>
        <taxon>Actinomycetota</taxon>
        <taxon>Actinomycetes</taxon>
        <taxon>Pseudonocardiales</taxon>
        <taxon>Pseudonocardiaceae</taxon>
        <taxon>Lentzea</taxon>
    </lineage>
</organism>